<reference evidence="2 3" key="1">
    <citation type="submission" date="2018-12" db="EMBL/GenBank/DDBJ databases">
        <title>Persistence of Moraxella catarrhalis in Chronic Obstructive Pulmonary Disease and Regulation of the Hag/MID Adhesin.</title>
        <authorList>
            <person name="Murphy T."/>
            <person name="Zhao X."/>
            <person name="Vyas G."/>
            <person name="Aluvathingal J."/>
            <person name="Nadendla S."/>
            <person name="Tallon L."/>
            <person name="Tettelin H."/>
        </authorList>
    </citation>
    <scope>NUCLEOTIDE SEQUENCE [LARGE SCALE GENOMIC DNA]</scope>
    <source>
        <strain evidence="2 3">46P58B1</strain>
    </source>
</reference>
<accession>A0A3S9QCM9</accession>
<sequence>MTISNKNLSNFTPKLPKTKPFFINLLIFTHFKPLILYQI</sequence>
<feature type="transmembrane region" description="Helical" evidence="1">
    <location>
        <begin position="20"/>
        <end position="37"/>
    </location>
</feature>
<evidence type="ECO:0000313" key="2">
    <source>
        <dbReference type="EMBL" id="AZQ92405.1"/>
    </source>
</evidence>
<organism evidence="2 3">
    <name type="scientific">Moraxella catarrhalis</name>
    <name type="common">Branhamella catarrhalis</name>
    <dbReference type="NCBI Taxonomy" id="480"/>
    <lineage>
        <taxon>Bacteria</taxon>
        <taxon>Pseudomonadati</taxon>
        <taxon>Pseudomonadota</taxon>
        <taxon>Gammaproteobacteria</taxon>
        <taxon>Moraxellales</taxon>
        <taxon>Moraxellaceae</taxon>
        <taxon>Moraxella</taxon>
    </lineage>
</organism>
<protein>
    <submittedName>
        <fullName evidence="2">Uncharacterized protein</fullName>
    </submittedName>
</protein>
<keyword evidence="1" id="KW-0472">Membrane</keyword>
<evidence type="ECO:0000256" key="1">
    <source>
        <dbReference type="SAM" id="Phobius"/>
    </source>
</evidence>
<dbReference type="Proteomes" id="UP000280228">
    <property type="component" value="Chromosome"/>
</dbReference>
<keyword evidence="1" id="KW-1133">Transmembrane helix</keyword>
<dbReference type="EMBL" id="CP034662">
    <property type="protein sequence ID" value="AZQ92405.1"/>
    <property type="molecule type" value="Genomic_DNA"/>
</dbReference>
<evidence type="ECO:0000313" key="3">
    <source>
        <dbReference type="Proteomes" id="UP000280228"/>
    </source>
</evidence>
<keyword evidence="1" id="KW-0812">Transmembrane</keyword>
<gene>
    <name evidence="2" type="ORF">EJK53_1212</name>
</gene>
<name>A0A3S9QCM9_MORCA</name>
<dbReference type="AlphaFoldDB" id="A0A3S9QCM9"/>
<proteinExistence type="predicted"/>